<dbReference type="SUPFAM" id="SSF56436">
    <property type="entry name" value="C-type lectin-like"/>
    <property type="match status" value="1"/>
</dbReference>
<dbReference type="Gene3D" id="3.90.1580.10">
    <property type="entry name" value="paralog of FGE (formylglycine-generating enzyme)"/>
    <property type="match status" value="1"/>
</dbReference>
<dbReference type="SUPFAM" id="SSF53335">
    <property type="entry name" value="S-adenosyl-L-methionine-dependent methyltransferases"/>
    <property type="match status" value="1"/>
</dbReference>
<evidence type="ECO:0000256" key="2">
    <source>
        <dbReference type="ARBA" id="ARBA00023002"/>
    </source>
</evidence>
<sequence length="798" mass="91941">MSKSGDIVNIKDSFRFSTAISFWCSSASCQYKGARMTKQEVLTGPLETSSKKPCCLHTCTKEQLLEYFENTYTLDEWLFSSLKEEGYFYKCPDRLRLPLIFYYCHPAVVYVNKLILADLIQERVNENFEAMFETGVDEMSWDDTENYRMGGSYKWPTVAEVVEYRQKVRDIVRSVIQERELTLPVTQDSPWWAVWMGIEHERIHLETSSVLIRQLPVSMVTKPVGWKYGPLSTGEPVLRNPMLKQPPTEVRLGMDDDWPVWGWDNEYGCDVVSVPKFEASKYMVTNREMLAFIRANGYQQRNYWTDEGWKWKEFRQAKHPAFWVCNEECKSNCGADLALYSHCNTQNTKSENMLNEDDGDNNEKYWLRLMFDITTLPLDWPVEVNFHEAKAFCAWKGDDYRLPTEAEEHVLRGLPDFDPENVKTDPIYAKELAKLYNINLVYGSSTPVNFYPKSTSGCYDTFGNVWEWIEDHFNGIPGFHTNQYYHDFSTPCFDGKHNMILGGSWISTGIEASRFARFSFRRHFIQHAGFRLARSISDKTMSPANVVDTPVYILDTKSLDKPDTLSPTGVVLVRRQSTNSHYVSDTADNVATFIDQQYGKQWNKTLAIFKRIRSLTWEAAQSGHASRVLLVGCGPGRLGFELSAFCDKVIACDTSSRCIYVANELKANGRYHCNAEDGVVTKNEIDVITIPDDAKSERIEFKLLTWIPFELKDFNVVINTMLDRAQNPRAWLLRMKELVTSGRNGRAIVVSKQWKPEHLRKDFEPSLQLLMDEEHEADDDVTCSLSVWGKAPVDEAEV</sequence>
<evidence type="ECO:0000256" key="1">
    <source>
        <dbReference type="ARBA" id="ARBA00005310"/>
    </source>
</evidence>
<accession>A0ABP0FB28</accession>
<evidence type="ECO:0000256" key="3">
    <source>
        <dbReference type="ARBA" id="ARBA00023004"/>
    </source>
</evidence>
<comment type="similarity">
    <text evidence="1">Belongs to the sulfatase-modifying factor family.</text>
</comment>
<dbReference type="Gene3D" id="3.40.50.150">
    <property type="entry name" value="Vaccinia Virus protein VP39"/>
    <property type="match status" value="1"/>
</dbReference>
<dbReference type="InterPro" id="IPR005532">
    <property type="entry name" value="SUMF_dom"/>
</dbReference>
<feature type="domain" description="Sulfatase-modifying factor enzyme-like" evidence="5">
    <location>
        <begin position="375"/>
        <end position="534"/>
    </location>
</feature>
<keyword evidence="8" id="KW-1185">Reference proteome</keyword>
<proteinExistence type="inferred from homology"/>
<organism evidence="7 8">
    <name type="scientific">Clavelina lepadiformis</name>
    <name type="common">Light-bulb sea squirt</name>
    <name type="synonym">Ascidia lepadiformis</name>
    <dbReference type="NCBI Taxonomy" id="159417"/>
    <lineage>
        <taxon>Eukaryota</taxon>
        <taxon>Metazoa</taxon>
        <taxon>Chordata</taxon>
        <taxon>Tunicata</taxon>
        <taxon>Ascidiacea</taxon>
        <taxon>Aplousobranchia</taxon>
        <taxon>Clavelinidae</taxon>
        <taxon>Clavelina</taxon>
    </lineage>
</organism>
<evidence type="ECO:0000313" key="8">
    <source>
        <dbReference type="Proteomes" id="UP001642483"/>
    </source>
</evidence>
<gene>
    <name evidence="7" type="ORF">CVLEPA_LOCUS5202</name>
</gene>
<dbReference type="Proteomes" id="UP001642483">
    <property type="component" value="Unassembled WGS sequence"/>
</dbReference>
<dbReference type="EMBL" id="CAWYQH010000024">
    <property type="protein sequence ID" value="CAK8675649.1"/>
    <property type="molecule type" value="Genomic_DNA"/>
</dbReference>
<evidence type="ECO:0000313" key="7">
    <source>
        <dbReference type="EMBL" id="CAK8675649.1"/>
    </source>
</evidence>
<name>A0ABP0FB28_CLALP</name>
<dbReference type="InterPro" id="IPR016187">
    <property type="entry name" value="CTDL_fold"/>
</dbReference>
<dbReference type="PROSITE" id="PS51257">
    <property type="entry name" value="PROKAR_LIPOPROTEIN"/>
    <property type="match status" value="1"/>
</dbReference>
<keyword evidence="3" id="KW-0408">Iron</keyword>
<dbReference type="InterPro" id="IPR027577">
    <property type="entry name" value="OvoA_Nterm"/>
</dbReference>
<dbReference type="CDD" id="cd02440">
    <property type="entry name" value="AdoMet_MTases"/>
    <property type="match status" value="1"/>
</dbReference>
<evidence type="ECO:0000259" key="5">
    <source>
        <dbReference type="Pfam" id="PF03781"/>
    </source>
</evidence>
<reference evidence="7 8" key="1">
    <citation type="submission" date="2024-02" db="EMBL/GenBank/DDBJ databases">
        <authorList>
            <person name="Daric V."/>
            <person name="Darras S."/>
        </authorList>
    </citation>
    <scope>NUCLEOTIDE SEQUENCE [LARGE SCALE GENOMIC DNA]</scope>
</reference>
<dbReference type="Pfam" id="PF03781">
    <property type="entry name" value="FGE-sulfatase"/>
    <property type="match status" value="2"/>
</dbReference>
<dbReference type="NCBIfam" id="TIGR04344">
    <property type="entry name" value="ovoA_Nterm"/>
    <property type="match status" value="1"/>
</dbReference>
<dbReference type="PANTHER" id="PTHR23150">
    <property type="entry name" value="SULFATASE MODIFYING FACTOR 1, 2"/>
    <property type="match status" value="1"/>
</dbReference>
<dbReference type="InterPro" id="IPR029063">
    <property type="entry name" value="SAM-dependent_MTases_sf"/>
</dbReference>
<keyword evidence="2" id="KW-0560">Oxidoreductase</keyword>
<protein>
    <submittedName>
        <fullName evidence="7">Uncharacterized protein</fullName>
    </submittedName>
</protein>
<feature type="domain" description="Sulfatase-modifying factor enzyme-like" evidence="5">
    <location>
        <begin position="250"/>
        <end position="323"/>
    </location>
</feature>
<dbReference type="InterPro" id="IPR051043">
    <property type="entry name" value="Sulfatase_Mod_Factor_Kinase"/>
</dbReference>
<dbReference type="PANTHER" id="PTHR23150:SF26">
    <property type="entry name" value="GENERIC METHYLTRANSFERASE"/>
    <property type="match status" value="1"/>
</dbReference>
<dbReference type="InterPro" id="IPR024775">
    <property type="entry name" value="DinB-like"/>
</dbReference>
<feature type="domain" description="DinB-like" evidence="6">
    <location>
        <begin position="76"/>
        <end position="207"/>
    </location>
</feature>
<dbReference type="InterPro" id="IPR042095">
    <property type="entry name" value="SUMF_sf"/>
</dbReference>
<comment type="pathway">
    <text evidence="4">Amino-acid biosynthesis; ergothioneine biosynthesis.</text>
</comment>
<comment type="caution">
    <text evidence="7">The sequence shown here is derived from an EMBL/GenBank/DDBJ whole genome shotgun (WGS) entry which is preliminary data.</text>
</comment>
<evidence type="ECO:0000259" key="6">
    <source>
        <dbReference type="Pfam" id="PF12867"/>
    </source>
</evidence>
<evidence type="ECO:0000256" key="4">
    <source>
        <dbReference type="ARBA" id="ARBA00037882"/>
    </source>
</evidence>
<dbReference type="Pfam" id="PF12867">
    <property type="entry name" value="DinB_2"/>
    <property type="match status" value="1"/>
</dbReference>